<keyword evidence="4" id="KW-1185">Reference proteome</keyword>
<keyword evidence="2" id="KW-0812">Transmembrane</keyword>
<feature type="transmembrane region" description="Helical" evidence="2">
    <location>
        <begin position="50"/>
        <end position="68"/>
    </location>
</feature>
<dbReference type="STRING" id="1137993.SAMN05660209_00502"/>
<keyword evidence="2" id="KW-0472">Membrane</keyword>
<keyword evidence="2" id="KW-1133">Transmembrane helix</keyword>
<sequence>MTALTPDCDPDLSNCGSPTSPPGGGVRSTVVLLALVTVAALAVTGEEVPGAVAFLAGGVGALAALVLARRAVRLTGRAGAALAAHRPRAGAVHRSRPVG</sequence>
<accession>A0A1H3BN11</accession>
<dbReference type="Proteomes" id="UP000198921">
    <property type="component" value="Unassembled WGS sequence"/>
</dbReference>
<evidence type="ECO:0000256" key="2">
    <source>
        <dbReference type="SAM" id="Phobius"/>
    </source>
</evidence>
<name>A0A1H3BN11_9ACTN</name>
<feature type="transmembrane region" description="Helical" evidence="2">
    <location>
        <begin position="26"/>
        <end position="44"/>
    </location>
</feature>
<dbReference type="EMBL" id="FNOT01000001">
    <property type="protein sequence ID" value="SDX43313.1"/>
    <property type="molecule type" value="Genomic_DNA"/>
</dbReference>
<reference evidence="4" key="1">
    <citation type="submission" date="2016-10" db="EMBL/GenBank/DDBJ databases">
        <authorList>
            <person name="Varghese N."/>
            <person name="Submissions S."/>
        </authorList>
    </citation>
    <scope>NUCLEOTIDE SEQUENCE [LARGE SCALE GENOMIC DNA]</scope>
    <source>
        <strain evidence="4">DSM 45422</strain>
    </source>
</reference>
<proteinExistence type="predicted"/>
<evidence type="ECO:0000313" key="3">
    <source>
        <dbReference type="EMBL" id="SDX43313.1"/>
    </source>
</evidence>
<evidence type="ECO:0000313" key="4">
    <source>
        <dbReference type="Proteomes" id="UP000198921"/>
    </source>
</evidence>
<protein>
    <submittedName>
        <fullName evidence="3">Uncharacterized protein</fullName>
    </submittedName>
</protein>
<feature type="region of interest" description="Disordered" evidence="1">
    <location>
        <begin position="1"/>
        <end position="23"/>
    </location>
</feature>
<organism evidence="3 4">
    <name type="scientific">Geodermatophilus africanus</name>
    <dbReference type="NCBI Taxonomy" id="1137993"/>
    <lineage>
        <taxon>Bacteria</taxon>
        <taxon>Bacillati</taxon>
        <taxon>Actinomycetota</taxon>
        <taxon>Actinomycetes</taxon>
        <taxon>Geodermatophilales</taxon>
        <taxon>Geodermatophilaceae</taxon>
        <taxon>Geodermatophilus</taxon>
    </lineage>
</organism>
<gene>
    <name evidence="3" type="ORF">SAMN05660209_00502</name>
</gene>
<evidence type="ECO:0000256" key="1">
    <source>
        <dbReference type="SAM" id="MobiDB-lite"/>
    </source>
</evidence>
<dbReference type="RefSeq" id="WP_091151226.1">
    <property type="nucleotide sequence ID" value="NZ_FNOT01000001.1"/>
</dbReference>
<dbReference type="AlphaFoldDB" id="A0A1H3BN11"/>